<gene>
    <name evidence="1" type="ORF">ALO92_03601</name>
</gene>
<dbReference type="PATRIC" id="fig|200452.3.peg.4292"/>
<accession>A0A0P9PF54</accession>
<evidence type="ECO:0000313" key="1">
    <source>
        <dbReference type="EMBL" id="KPW83387.1"/>
    </source>
</evidence>
<dbReference type="RefSeq" id="WP_235810015.1">
    <property type="nucleotide sequence ID" value="NZ_LJQB01000071.1"/>
</dbReference>
<dbReference type="Proteomes" id="UP000050411">
    <property type="component" value="Unassembled WGS sequence"/>
</dbReference>
<comment type="caution">
    <text evidence="1">The sequence shown here is derived from an EMBL/GenBank/DDBJ whole genome shotgun (WGS) entry which is preliminary data.</text>
</comment>
<organism evidence="1 2">
    <name type="scientific">Pseudomonas congelans</name>
    <dbReference type="NCBI Taxonomy" id="200452"/>
    <lineage>
        <taxon>Bacteria</taxon>
        <taxon>Pseudomonadati</taxon>
        <taxon>Pseudomonadota</taxon>
        <taxon>Gammaproteobacteria</taxon>
        <taxon>Pseudomonadales</taxon>
        <taxon>Pseudomonadaceae</taxon>
        <taxon>Pseudomonas</taxon>
    </lineage>
</organism>
<dbReference type="AlphaFoldDB" id="A0A0P9PF54"/>
<proteinExistence type="predicted"/>
<reference evidence="1 2" key="1">
    <citation type="submission" date="2015-09" db="EMBL/GenBank/DDBJ databases">
        <title>Genome announcement of multiple Pseudomonas syringae strains.</title>
        <authorList>
            <person name="Thakur S."/>
            <person name="Wang P.W."/>
            <person name="Gong Y."/>
            <person name="Weir B.S."/>
            <person name="Guttman D.S."/>
        </authorList>
    </citation>
    <scope>NUCLEOTIDE SEQUENCE [LARGE SCALE GENOMIC DNA]</scope>
    <source>
        <strain evidence="1 2">ICMP19117</strain>
    </source>
</reference>
<protein>
    <submittedName>
        <fullName evidence="1">Uncharacterized protein</fullName>
    </submittedName>
</protein>
<dbReference type="EMBL" id="LJQB01000071">
    <property type="protein sequence ID" value="KPW83387.1"/>
    <property type="molecule type" value="Genomic_DNA"/>
</dbReference>
<evidence type="ECO:0000313" key="2">
    <source>
        <dbReference type="Proteomes" id="UP000050411"/>
    </source>
</evidence>
<sequence length="119" mass="13264">MKLVWIEHRKVDQFGTLASEPAGKATEDFSYPLMLPEDENLIWETWVPLDKDATYLELQIWSPNNLITPDENDRGYLFQMKLGTGGDVATDGLAPVTLEVMALNRTGAHSLEVAESTPS</sequence>
<name>A0A0P9PF54_9PSED</name>